<evidence type="ECO:0000313" key="2">
    <source>
        <dbReference type="RefSeq" id="XP_026685656.1"/>
    </source>
</evidence>
<dbReference type="Proteomes" id="UP000079169">
    <property type="component" value="Unplaced"/>
</dbReference>
<dbReference type="PaxDb" id="121845-A0A3Q0JB43"/>
<proteinExistence type="predicted"/>
<evidence type="ECO:0000313" key="1">
    <source>
        <dbReference type="Proteomes" id="UP000079169"/>
    </source>
</evidence>
<dbReference type="GeneID" id="113471017"/>
<dbReference type="KEGG" id="dci:113471017"/>
<organism evidence="1 2">
    <name type="scientific">Diaphorina citri</name>
    <name type="common">Asian citrus psyllid</name>
    <dbReference type="NCBI Taxonomy" id="121845"/>
    <lineage>
        <taxon>Eukaryota</taxon>
        <taxon>Metazoa</taxon>
        <taxon>Ecdysozoa</taxon>
        <taxon>Arthropoda</taxon>
        <taxon>Hexapoda</taxon>
        <taxon>Insecta</taxon>
        <taxon>Pterygota</taxon>
        <taxon>Neoptera</taxon>
        <taxon>Paraneoptera</taxon>
        <taxon>Hemiptera</taxon>
        <taxon>Sternorrhyncha</taxon>
        <taxon>Psylloidea</taxon>
        <taxon>Psyllidae</taxon>
        <taxon>Diaphorininae</taxon>
        <taxon>Diaphorina</taxon>
    </lineage>
</organism>
<name>A0A3Q0JB43_DIACI</name>
<gene>
    <name evidence="2" type="primary">LOC113471017</name>
</gene>
<sequence>MPFIVFTFQTNYFSFKSGENLGHFIRNIMKECFVDSALQQYSWCGSNGSKQAFKELQLKDIIITAAMRNRQFPPKNSMDVEKPLRLYMAQAKHRLEMKTKHQTSA</sequence>
<keyword evidence="1" id="KW-1185">Reference proteome</keyword>
<dbReference type="RefSeq" id="XP_026685656.1">
    <property type="nucleotide sequence ID" value="XM_026829855.1"/>
</dbReference>
<dbReference type="AlphaFoldDB" id="A0A3Q0JB43"/>
<protein>
    <submittedName>
        <fullName evidence="2">Uncharacterized protein LOC113471017 isoform X1</fullName>
    </submittedName>
</protein>
<reference evidence="2" key="1">
    <citation type="submission" date="2025-08" db="UniProtKB">
        <authorList>
            <consortium name="RefSeq"/>
        </authorList>
    </citation>
    <scope>IDENTIFICATION</scope>
</reference>
<accession>A0A3Q0JB43</accession>